<dbReference type="Proteomes" id="UP000284375">
    <property type="component" value="Unassembled WGS sequence"/>
</dbReference>
<keyword evidence="1" id="KW-1133">Transmembrane helix</keyword>
<name>A0A423V8U2_CYTCH</name>
<proteinExistence type="predicted"/>
<sequence length="758" mass="83066">MEPHLRPLQRLLGHQFHPNFPPSILRCLLTDLNPPSLSPSGRTVTTNNNNHEDLRGLFINTSHTTGPRRATTRLGQGTTKTTAIATGPTDIGPPLTWYGTNYASNQGEYTPDSIAWIPRWTRGANILESIAAALAVPVVSGVLKHAAVASVQRTRDTQKLNARELLALADGCWMRLGGDKRTWLATAGTTLIVLGILVPLLQIATLSVEETRVATCNDVPFPVNSAEVCKRVTHLRYSVGGYDPEPADMAVAPGNLVARKVGNQLPTLSNLDSQNHIWPILPRMGENWAMNIGNTFYYYQKISFQSIPFYVTAFPPGFNTGVLREHAIRFNTNPRNESEVLIFRYGPDPFDSWSQKTPGPLTVLMNAMLGNESWFYPVLNATLSENQEKRDAFVSSCLRGLPFSTYTGPGNNGFASANMQCSFLNMAGKVPEIDDTSYDFANYNETTAQITGDLSRMVAEWFSGFAFNTSTEDALSAGMYLANEAILTLTADASRLDSARPVYVSNGTAVAKPTINITAKAIVSFLLLVETVGLVLLAIFIYRMPTFASRMDAVHIAAIGAHLVRQMSDEMPPLGLHPRGRMRERYMKGLEDTDGLIGVQEEVELTSFPILRNAGPASATMAKDLFITSSRNLSLYLKGLYHVQEQERHRQPPRVNSFGSTAATHNDDDIITPLNAVSENDDPDGPPKYGDVMQADAEAAAAARKKVLVVGGPAKITREMAKEFHHCPSSHNFFIGGLYDDSVRYNKFNPGSYYGGSK</sequence>
<accession>A0A423V8U2</accession>
<keyword evidence="1" id="KW-0472">Membrane</keyword>
<evidence type="ECO:0000256" key="1">
    <source>
        <dbReference type="SAM" id="Phobius"/>
    </source>
</evidence>
<gene>
    <name evidence="2" type="ORF">VSDG_10048</name>
</gene>
<dbReference type="EMBL" id="LJZO01000088">
    <property type="protein sequence ID" value="ROV87250.1"/>
    <property type="molecule type" value="Genomic_DNA"/>
</dbReference>
<evidence type="ECO:0000313" key="2">
    <source>
        <dbReference type="EMBL" id="ROV87250.1"/>
    </source>
</evidence>
<dbReference type="AlphaFoldDB" id="A0A423V8U2"/>
<keyword evidence="3" id="KW-1185">Reference proteome</keyword>
<feature type="transmembrane region" description="Helical" evidence="1">
    <location>
        <begin position="183"/>
        <end position="204"/>
    </location>
</feature>
<protein>
    <submittedName>
        <fullName evidence="2">Uncharacterized protein</fullName>
    </submittedName>
</protein>
<reference evidence="2 3" key="1">
    <citation type="submission" date="2015-09" db="EMBL/GenBank/DDBJ databases">
        <title>Host preference determinants of Valsa canker pathogens revealed by comparative genomics.</title>
        <authorList>
            <person name="Yin Z."/>
            <person name="Huang L."/>
        </authorList>
    </citation>
    <scope>NUCLEOTIDE SEQUENCE [LARGE SCALE GENOMIC DNA]</scope>
    <source>
        <strain evidence="2 3">YSFL</strain>
    </source>
</reference>
<evidence type="ECO:0000313" key="3">
    <source>
        <dbReference type="Proteomes" id="UP000284375"/>
    </source>
</evidence>
<organism evidence="2 3">
    <name type="scientific">Cytospora chrysosperma</name>
    <name type="common">Cytospora canker fungus</name>
    <name type="synonym">Sphaeria chrysosperma</name>
    <dbReference type="NCBI Taxonomy" id="252740"/>
    <lineage>
        <taxon>Eukaryota</taxon>
        <taxon>Fungi</taxon>
        <taxon>Dikarya</taxon>
        <taxon>Ascomycota</taxon>
        <taxon>Pezizomycotina</taxon>
        <taxon>Sordariomycetes</taxon>
        <taxon>Sordariomycetidae</taxon>
        <taxon>Diaporthales</taxon>
        <taxon>Cytosporaceae</taxon>
        <taxon>Cytospora</taxon>
    </lineage>
</organism>
<keyword evidence="1" id="KW-0812">Transmembrane</keyword>
<feature type="transmembrane region" description="Helical" evidence="1">
    <location>
        <begin position="521"/>
        <end position="542"/>
    </location>
</feature>
<dbReference type="OrthoDB" id="5381672at2759"/>
<comment type="caution">
    <text evidence="2">The sequence shown here is derived from an EMBL/GenBank/DDBJ whole genome shotgun (WGS) entry which is preliminary data.</text>
</comment>